<reference evidence="2 3" key="1">
    <citation type="submission" date="2015-01" db="EMBL/GenBank/DDBJ databases">
        <title>Genome sequence of Mycobacterium llatzerense and Mycobacterium immunogenum recovered from brain abscess.</title>
        <authorList>
            <person name="Greninger A.L."/>
            <person name="Langelier C."/>
            <person name="Cunningham G."/>
            <person name="Chiu C.Y."/>
            <person name="Miller S."/>
        </authorList>
    </citation>
    <scope>NUCLEOTIDE SEQUENCE [LARGE SCALE GENOMIC DNA]</scope>
    <source>
        <strain evidence="2 3">CLUC14</strain>
    </source>
</reference>
<proteinExistence type="predicted"/>
<dbReference type="EMBL" id="JXST01000007">
    <property type="protein sequence ID" value="KIU17659.1"/>
    <property type="molecule type" value="Genomic_DNA"/>
</dbReference>
<gene>
    <name evidence="2" type="ORF">TL10_06975</name>
</gene>
<feature type="region of interest" description="Disordered" evidence="1">
    <location>
        <begin position="54"/>
        <end position="116"/>
    </location>
</feature>
<dbReference type="PATRIC" id="fig|280871.6.peg.1439"/>
<evidence type="ECO:0000313" key="2">
    <source>
        <dbReference type="EMBL" id="KIU17659.1"/>
    </source>
</evidence>
<accession>A0A0D1JYH0</accession>
<sequence>MSWLLVVCIPGLLMLATFGLSRLEAMLDTSKETYTAADVKAFVDKVKTAWSQQAAAADTLPHRSAPRFEEPRALAAPSPTRDNPLGAFGEPELPSRTYAHYASNPQFRETRQANRV</sequence>
<evidence type="ECO:0000256" key="1">
    <source>
        <dbReference type="SAM" id="MobiDB-lite"/>
    </source>
</evidence>
<keyword evidence="3" id="KW-1185">Reference proteome</keyword>
<protein>
    <submittedName>
        <fullName evidence="2">Uncharacterized protein</fullName>
    </submittedName>
</protein>
<dbReference type="Proteomes" id="UP000032221">
    <property type="component" value="Unassembled WGS sequence"/>
</dbReference>
<name>A0A0D1JYH0_9MYCO</name>
<dbReference type="STRING" id="280871.TL10_06975"/>
<organism evidence="2 3">
    <name type="scientific">Mycolicibacterium llatzerense</name>
    <dbReference type="NCBI Taxonomy" id="280871"/>
    <lineage>
        <taxon>Bacteria</taxon>
        <taxon>Bacillati</taxon>
        <taxon>Actinomycetota</taxon>
        <taxon>Actinomycetes</taxon>
        <taxon>Mycobacteriales</taxon>
        <taxon>Mycobacteriaceae</taxon>
        <taxon>Mycolicibacterium</taxon>
    </lineage>
</organism>
<evidence type="ECO:0000313" key="3">
    <source>
        <dbReference type="Proteomes" id="UP000032221"/>
    </source>
</evidence>
<dbReference type="AlphaFoldDB" id="A0A0D1JYH0"/>
<comment type="caution">
    <text evidence="2">The sequence shown here is derived from an EMBL/GenBank/DDBJ whole genome shotgun (WGS) entry which is preliminary data.</text>
</comment>
<dbReference type="RefSeq" id="WP_043985070.1">
    <property type="nucleotide sequence ID" value="NZ_BAAARC010000001.1"/>
</dbReference>